<feature type="region of interest" description="Disordered" evidence="1">
    <location>
        <begin position="59"/>
        <end position="93"/>
    </location>
</feature>
<organism evidence="2 3">
    <name type="scientific">Dryococelus australis</name>
    <dbReference type="NCBI Taxonomy" id="614101"/>
    <lineage>
        <taxon>Eukaryota</taxon>
        <taxon>Metazoa</taxon>
        <taxon>Ecdysozoa</taxon>
        <taxon>Arthropoda</taxon>
        <taxon>Hexapoda</taxon>
        <taxon>Insecta</taxon>
        <taxon>Pterygota</taxon>
        <taxon>Neoptera</taxon>
        <taxon>Polyneoptera</taxon>
        <taxon>Phasmatodea</taxon>
        <taxon>Verophasmatodea</taxon>
        <taxon>Anareolatae</taxon>
        <taxon>Phasmatidae</taxon>
        <taxon>Eurycanthinae</taxon>
        <taxon>Dryococelus</taxon>
    </lineage>
</organism>
<accession>A0ABQ9HW44</accession>
<reference evidence="2 3" key="1">
    <citation type="submission" date="2023-02" db="EMBL/GenBank/DDBJ databases">
        <title>LHISI_Scaffold_Assembly.</title>
        <authorList>
            <person name="Stuart O.P."/>
            <person name="Cleave R."/>
            <person name="Magrath M.J.L."/>
            <person name="Mikheyev A.S."/>
        </authorList>
    </citation>
    <scope>NUCLEOTIDE SEQUENCE [LARGE SCALE GENOMIC DNA]</scope>
    <source>
        <strain evidence="2">Daus_M_001</strain>
        <tissue evidence="2">Leg muscle</tissue>
    </source>
</reference>
<gene>
    <name evidence="2" type="ORF">PR048_007793</name>
</gene>
<protein>
    <submittedName>
        <fullName evidence="2">Uncharacterized protein</fullName>
    </submittedName>
</protein>
<dbReference type="Proteomes" id="UP001159363">
    <property type="component" value="Chromosome 3"/>
</dbReference>
<dbReference type="EMBL" id="JARBHB010000003">
    <property type="protein sequence ID" value="KAJ8888306.1"/>
    <property type="molecule type" value="Genomic_DNA"/>
</dbReference>
<comment type="caution">
    <text evidence="2">The sequence shown here is derived from an EMBL/GenBank/DDBJ whole genome shotgun (WGS) entry which is preliminary data.</text>
</comment>
<evidence type="ECO:0000313" key="3">
    <source>
        <dbReference type="Proteomes" id="UP001159363"/>
    </source>
</evidence>
<proteinExistence type="predicted"/>
<sequence length="275" mass="30029">MRPSAKILPLTAPNYTILSSATSLLPPLPPARTPVVESDCWRSHGLYVTRSAQEEQAALAVVPGRPEDRTYSKSGRSDPVARAPNSGAAAGQARAQNSWAAVTQWVENSIVETRPQIAGSGGSWSSYPGYLGMDPECTFLLRPLSCSSTFPIGPQSGPDLACSCRRSSLVTDYALATTTDRIVSWCCCYSWWRNHNYGLFAAAVAERLDCSPLPKVNRVQSPSGSLPDFRKWDSFRTMSLVGGFSRRSPVSTALVFRRCSIPASFHAHRISRRRC</sequence>
<evidence type="ECO:0000313" key="2">
    <source>
        <dbReference type="EMBL" id="KAJ8888306.1"/>
    </source>
</evidence>
<evidence type="ECO:0000256" key="1">
    <source>
        <dbReference type="SAM" id="MobiDB-lite"/>
    </source>
</evidence>
<name>A0ABQ9HW44_9NEOP</name>
<keyword evidence="3" id="KW-1185">Reference proteome</keyword>